<dbReference type="EMBL" id="JBAHYK010001236">
    <property type="protein sequence ID" value="KAL0568897.1"/>
    <property type="molecule type" value="Genomic_DNA"/>
</dbReference>
<dbReference type="Proteomes" id="UP001465976">
    <property type="component" value="Unassembled WGS sequence"/>
</dbReference>
<evidence type="ECO:0000313" key="1">
    <source>
        <dbReference type="EMBL" id="KAL0568897.1"/>
    </source>
</evidence>
<comment type="caution">
    <text evidence="1">The sequence shown here is derived from an EMBL/GenBank/DDBJ whole genome shotgun (WGS) entry which is preliminary data.</text>
</comment>
<gene>
    <name evidence="1" type="ORF">V5O48_013077</name>
</gene>
<protein>
    <submittedName>
        <fullName evidence="1">Uncharacterized protein</fullName>
    </submittedName>
</protein>
<accession>A0ABR3F131</accession>
<organism evidence="1 2">
    <name type="scientific">Marasmius crinis-equi</name>
    <dbReference type="NCBI Taxonomy" id="585013"/>
    <lineage>
        <taxon>Eukaryota</taxon>
        <taxon>Fungi</taxon>
        <taxon>Dikarya</taxon>
        <taxon>Basidiomycota</taxon>
        <taxon>Agaricomycotina</taxon>
        <taxon>Agaricomycetes</taxon>
        <taxon>Agaricomycetidae</taxon>
        <taxon>Agaricales</taxon>
        <taxon>Marasmiineae</taxon>
        <taxon>Marasmiaceae</taxon>
        <taxon>Marasmius</taxon>
    </lineage>
</organism>
<keyword evidence="2" id="KW-1185">Reference proteome</keyword>
<evidence type="ECO:0000313" key="2">
    <source>
        <dbReference type="Proteomes" id="UP001465976"/>
    </source>
</evidence>
<sequence length="274" mass="29783">MDPDSYTVKYPLAHAGGYRGTKTAMRKAVNGDIRRELQLRSPKPPRSRWFRPHHQGHPTTAPILCTSKPEKAGSWIQMCNSNHVQVGCGRPFVLVQPLGGEHALQSPFRELYAIRNELAQVPRAHSLSSGTLGLGTGGCDPALTTPPSSPVIIDLTLSPAHCATSSSPPSSPVLGATRGRLNESAMVDTVSAKFWITDAAVSPVCVDLECQGGLLYLEKYKEPLGRVGVEKTPMEYYNTRRRCWEAFTWAGGIQLRGKKDIAIKAKGLDVALDI</sequence>
<proteinExistence type="predicted"/>
<reference evidence="1 2" key="1">
    <citation type="submission" date="2024-02" db="EMBL/GenBank/DDBJ databases">
        <title>A draft genome for the cacao thread blight pathogen Marasmius crinis-equi.</title>
        <authorList>
            <person name="Cohen S.P."/>
            <person name="Baruah I.K."/>
            <person name="Amoako-Attah I."/>
            <person name="Bukari Y."/>
            <person name="Meinhardt L.W."/>
            <person name="Bailey B.A."/>
        </authorList>
    </citation>
    <scope>NUCLEOTIDE SEQUENCE [LARGE SCALE GENOMIC DNA]</scope>
    <source>
        <strain evidence="1 2">GH-76</strain>
    </source>
</reference>
<name>A0ABR3F131_9AGAR</name>